<dbReference type="Proteomes" id="UP000565155">
    <property type="component" value="Unassembled WGS sequence"/>
</dbReference>
<evidence type="ECO:0000313" key="9">
    <source>
        <dbReference type="Proteomes" id="UP000565155"/>
    </source>
</evidence>
<evidence type="ECO:0000313" key="7">
    <source>
        <dbReference type="Proteomes" id="UP000054316"/>
    </source>
</evidence>
<dbReference type="EMBL" id="JABCMA010000020">
    <property type="protein sequence ID" value="NMR75231.1"/>
    <property type="molecule type" value="Genomic_DNA"/>
</dbReference>
<evidence type="ECO:0000313" key="6">
    <source>
        <dbReference type="EMBL" id="PNP20355.1"/>
    </source>
</evidence>
<reference evidence="6 7" key="2">
    <citation type="submission" date="2017-12" db="EMBL/GenBank/DDBJ databases">
        <title>FDA dAtabase for Regulatory Grade micrObial Sequences (FDA-ARGOS): Supporting development and validation of Infectious Disease Dx tests.</title>
        <authorList>
            <person name="Hoffmann M."/>
            <person name="Allard M."/>
            <person name="Evans P."/>
            <person name="Brown E."/>
            <person name="Tallon L.J."/>
            <person name="Sadzewicz L."/>
            <person name="Sengamalay N."/>
            <person name="Ott S."/>
            <person name="Godinez A."/>
            <person name="Nagaraj S."/>
            <person name="Vavikolanu K."/>
            <person name="Aluvathingal J."/>
            <person name="Nadendla S."/>
            <person name="Hobson J."/>
            <person name="Sichtig H."/>
        </authorList>
    </citation>
    <scope>NUCLEOTIDE SEQUENCE [LARGE SCALE GENOMIC DNA]</scope>
    <source>
        <strain evidence="7">ATCC 17749</strain>
        <strain evidence="6">FDAARGOS_97</strain>
    </source>
</reference>
<sequence>MVRVVLFSACALLVVTQAHSACNYFSDRSVVFEDNTLPICEEILDSIGVLSTEALIWYAAEAKLEGPTENYWEEWAIKPEDTPLLTQNLEKNYFGLGFWMPEELRDEESKMDTEEWLRSHGLMFSVGFGDKSDGQPRMRFDYRWHEYYDADWMMQIEVPF</sequence>
<evidence type="ECO:0000313" key="5">
    <source>
        <dbReference type="EMBL" id="NOI08144.1"/>
    </source>
</evidence>
<dbReference type="Proteomes" id="UP000714625">
    <property type="component" value="Unassembled WGS sequence"/>
</dbReference>
<keyword evidence="1" id="KW-0732">Signal</keyword>
<dbReference type="GeneID" id="75165121"/>
<evidence type="ECO:0000256" key="1">
    <source>
        <dbReference type="SAM" id="SignalP"/>
    </source>
</evidence>
<evidence type="ECO:0000313" key="3">
    <source>
        <dbReference type="EMBL" id="EGQ9135350.1"/>
    </source>
</evidence>
<dbReference type="EMBL" id="CP017903">
    <property type="protein sequence ID" value="ARP20353.1"/>
    <property type="molecule type" value="Genomic_DNA"/>
</dbReference>
<protein>
    <submittedName>
        <fullName evidence="2">Uncharacterized protein</fullName>
    </submittedName>
</protein>
<reference evidence="4 9" key="5">
    <citation type="submission" date="2020-04" db="EMBL/GenBank/DDBJ databases">
        <title>Whole-genome sequencing of Vibrio spp. from China reveals different genetic environments of blaCTX-M-14 among diverse lineages.</title>
        <authorList>
            <person name="Zheng Z."/>
            <person name="Ye L."/>
            <person name="Chen S."/>
        </authorList>
    </citation>
    <scope>NUCLEOTIDE SEQUENCE [LARGE SCALE GENOMIC DNA]</scope>
    <source>
        <strain evidence="4 9">Vb1636</strain>
    </source>
</reference>
<reference evidence="5 8" key="3">
    <citation type="submission" date="2019-09" db="EMBL/GenBank/DDBJ databases">
        <title>Draft genome sequencing and comparative genomics of hatchery-associated Vibrios.</title>
        <authorList>
            <person name="Kehlet-Delgado H."/>
            <person name="Mueller R.S."/>
        </authorList>
    </citation>
    <scope>NUCLEOTIDE SEQUENCE [LARGE SCALE GENOMIC DNA]</scope>
    <source>
        <strain evidence="5 8">081416A</strain>
    </source>
</reference>
<dbReference type="Proteomes" id="UP000054316">
    <property type="component" value="Unassembled WGS sequence"/>
</dbReference>
<dbReference type="EMBL" id="VTYF01000002">
    <property type="protein sequence ID" value="NOI08144.1"/>
    <property type="molecule type" value="Genomic_DNA"/>
</dbReference>
<organism evidence="2">
    <name type="scientific">Vibrio alginolyticus</name>
    <dbReference type="NCBI Taxonomy" id="663"/>
    <lineage>
        <taxon>Bacteria</taxon>
        <taxon>Pseudomonadati</taxon>
        <taxon>Pseudomonadota</taxon>
        <taxon>Gammaproteobacteria</taxon>
        <taxon>Vibrionales</taxon>
        <taxon>Vibrionaceae</taxon>
        <taxon>Vibrio</taxon>
    </lineage>
</organism>
<gene>
    <name evidence="6" type="ORF">AL553_022220</name>
    <name evidence="5" type="ORF">F0254_04595</name>
    <name evidence="3" type="ORF">GHY86_09250</name>
    <name evidence="4" type="ORF">HKB35_16560</name>
    <name evidence="2" type="ORF">K05K4_36260</name>
</gene>
<dbReference type="EMBL" id="AAXMUW010000014">
    <property type="protein sequence ID" value="EGQ9135350.1"/>
    <property type="molecule type" value="Genomic_DNA"/>
</dbReference>
<dbReference type="EMBL" id="LOSN02000002">
    <property type="protein sequence ID" value="PNP20355.1"/>
    <property type="molecule type" value="Genomic_DNA"/>
</dbReference>
<dbReference type="RefSeq" id="WP_017635276.1">
    <property type="nucleotide sequence ID" value="NZ_AP023188.1"/>
</dbReference>
<reference evidence="2" key="1">
    <citation type="submission" date="2016-10" db="EMBL/GenBank/DDBJ databases">
        <title>The High Quality Genome of Vibrio alginolyticus K01M1.</title>
        <authorList>
            <person name="Wendling C."/>
            <person name="Chibani C.M."/>
            <person name="Hertel R."/>
            <person name="Sproer C."/>
            <person name="Bunk B."/>
            <person name="Overmann J."/>
            <person name="Roth O."/>
            <person name="Liesegang H."/>
        </authorList>
    </citation>
    <scope>NUCLEOTIDE SEQUENCE</scope>
    <source>
        <strain evidence="2">K05K4</strain>
    </source>
</reference>
<dbReference type="Proteomes" id="UP000532247">
    <property type="component" value="Unassembled WGS sequence"/>
</dbReference>
<reference evidence="3" key="4">
    <citation type="submission" date="2019-11" db="EMBL/GenBank/DDBJ databases">
        <authorList>
            <consortium name="PulseNet: The National Subtyping Network for Foodborne Disease Surveillance"/>
            <person name="Tarr C.L."/>
            <person name="Trees E."/>
            <person name="Katz L.S."/>
            <person name="Carleton-Romer H.A."/>
            <person name="Stroika S."/>
            <person name="Kucerova Z."/>
            <person name="Roache K.F."/>
            <person name="Sabol A.L."/>
            <person name="Besser J."/>
            <person name="Gerner-Smidt P."/>
        </authorList>
    </citation>
    <scope>NUCLEOTIDE SEQUENCE</scope>
    <source>
        <strain evidence="3">PNUSAV001129</strain>
    </source>
</reference>
<proteinExistence type="predicted"/>
<accession>A0A1W6THJ0</accession>
<evidence type="ECO:0000313" key="2">
    <source>
        <dbReference type="EMBL" id="ARP20353.1"/>
    </source>
</evidence>
<dbReference type="AlphaFoldDB" id="A0A1W6THJ0"/>
<evidence type="ECO:0000313" key="4">
    <source>
        <dbReference type="EMBL" id="NMR75231.1"/>
    </source>
</evidence>
<evidence type="ECO:0000313" key="8">
    <source>
        <dbReference type="Proteomes" id="UP000532247"/>
    </source>
</evidence>
<keyword evidence="7" id="KW-1185">Reference proteome</keyword>
<name>A0A1W6THJ0_VIBAL</name>
<feature type="signal peptide" evidence="1">
    <location>
        <begin position="1"/>
        <end position="20"/>
    </location>
</feature>
<feature type="chain" id="PRO_5014548389" evidence="1">
    <location>
        <begin position="21"/>
        <end position="160"/>
    </location>
</feature>